<dbReference type="AlphaFoldDB" id="A0A1B0BCL1"/>
<protein>
    <submittedName>
        <fullName evidence="1">Uncharacterized protein</fullName>
    </submittedName>
</protein>
<evidence type="ECO:0000313" key="1">
    <source>
        <dbReference type="EnsemblMetazoa" id="GPPI025806-PA"/>
    </source>
</evidence>
<dbReference type="EMBL" id="JXJN01012039">
    <property type="status" value="NOT_ANNOTATED_CDS"/>
    <property type="molecule type" value="Genomic_DNA"/>
</dbReference>
<evidence type="ECO:0000313" key="2">
    <source>
        <dbReference type="Proteomes" id="UP000092460"/>
    </source>
</evidence>
<dbReference type="EMBL" id="JXJN01012038">
    <property type="status" value="NOT_ANNOTATED_CDS"/>
    <property type="molecule type" value="Genomic_DNA"/>
</dbReference>
<dbReference type="EMBL" id="JXJN01012037">
    <property type="status" value="NOT_ANNOTATED_CDS"/>
    <property type="molecule type" value="Genomic_DNA"/>
</dbReference>
<reference evidence="2" key="1">
    <citation type="submission" date="2015-01" db="EMBL/GenBank/DDBJ databases">
        <authorList>
            <person name="Aksoy S."/>
            <person name="Warren W."/>
            <person name="Wilson R.K."/>
        </authorList>
    </citation>
    <scope>NUCLEOTIDE SEQUENCE [LARGE SCALE GENOMIC DNA]</scope>
    <source>
        <strain evidence="2">IAEA</strain>
    </source>
</reference>
<dbReference type="Proteomes" id="UP000092460">
    <property type="component" value="Unassembled WGS sequence"/>
</dbReference>
<accession>A0A1B0BCL1</accession>
<dbReference type="EnsemblMetazoa" id="GPPI025806-RA">
    <property type="protein sequence ID" value="GPPI025806-PA"/>
    <property type="gene ID" value="GPPI025806"/>
</dbReference>
<reference evidence="1" key="2">
    <citation type="submission" date="2020-05" db="UniProtKB">
        <authorList>
            <consortium name="EnsemblMetazoa"/>
        </authorList>
    </citation>
    <scope>IDENTIFICATION</scope>
    <source>
        <strain evidence="1">IAEA</strain>
    </source>
</reference>
<dbReference type="VEuPathDB" id="VectorBase:GPPI025806"/>
<sequence length="95" mass="10491">MYNKKTKATTIHTITSTGSRVQISCAKRISIMINFNHSNLLICGSSATVMALTIRITPMQTTSIPNAIIVCLLTSGNITYNVNAKQIWKQDCQMK</sequence>
<keyword evidence="2" id="KW-1185">Reference proteome</keyword>
<proteinExistence type="predicted"/>
<name>A0A1B0BCL1_9MUSC</name>
<organism evidence="1 2">
    <name type="scientific">Glossina palpalis gambiensis</name>
    <dbReference type="NCBI Taxonomy" id="67801"/>
    <lineage>
        <taxon>Eukaryota</taxon>
        <taxon>Metazoa</taxon>
        <taxon>Ecdysozoa</taxon>
        <taxon>Arthropoda</taxon>
        <taxon>Hexapoda</taxon>
        <taxon>Insecta</taxon>
        <taxon>Pterygota</taxon>
        <taxon>Neoptera</taxon>
        <taxon>Endopterygota</taxon>
        <taxon>Diptera</taxon>
        <taxon>Brachycera</taxon>
        <taxon>Muscomorpha</taxon>
        <taxon>Hippoboscoidea</taxon>
        <taxon>Glossinidae</taxon>
        <taxon>Glossina</taxon>
    </lineage>
</organism>